<evidence type="ECO:0000256" key="5">
    <source>
        <dbReference type="PIRNR" id="PIRNR000410"/>
    </source>
</evidence>
<dbReference type="InterPro" id="IPR022642">
    <property type="entry name" value="CheR_C"/>
</dbReference>
<dbReference type="EC" id="2.1.1.80" evidence="5"/>
<dbReference type="Pfam" id="PF03705">
    <property type="entry name" value="CheR_N"/>
    <property type="match status" value="1"/>
</dbReference>
<dbReference type="InterPro" id="IPR022641">
    <property type="entry name" value="CheR_N"/>
</dbReference>
<dbReference type="Gene3D" id="1.10.155.10">
    <property type="entry name" value="Chemotaxis receptor methyltransferase CheR, N-terminal domain"/>
    <property type="match status" value="1"/>
</dbReference>
<keyword evidence="3 5" id="KW-0808">Transferase</keyword>
<dbReference type="Gene3D" id="3.40.50.150">
    <property type="entry name" value="Vaccinia Virus protein VP39"/>
    <property type="match status" value="1"/>
</dbReference>
<accession>A0ABV6ILJ3</accession>
<feature type="domain" description="CheR-type methyltransferase" evidence="6">
    <location>
        <begin position="12"/>
        <end position="280"/>
    </location>
</feature>
<evidence type="ECO:0000256" key="2">
    <source>
        <dbReference type="ARBA" id="ARBA00022603"/>
    </source>
</evidence>
<dbReference type="SUPFAM" id="SSF47757">
    <property type="entry name" value="Chemotaxis receptor methyltransferase CheR, N-terminal domain"/>
    <property type="match status" value="1"/>
</dbReference>
<dbReference type="PROSITE" id="PS50123">
    <property type="entry name" value="CHER"/>
    <property type="match status" value="1"/>
</dbReference>
<dbReference type="PANTHER" id="PTHR24422">
    <property type="entry name" value="CHEMOTAXIS PROTEIN METHYLTRANSFERASE"/>
    <property type="match status" value="1"/>
</dbReference>
<dbReference type="InterPro" id="IPR050903">
    <property type="entry name" value="Bact_Chemotaxis_MeTrfase"/>
</dbReference>
<dbReference type="EMBL" id="JBHLVZ010000002">
    <property type="protein sequence ID" value="MFC0384473.1"/>
    <property type="molecule type" value="Genomic_DNA"/>
</dbReference>
<dbReference type="PANTHER" id="PTHR24422:SF19">
    <property type="entry name" value="CHEMOTAXIS PROTEIN METHYLTRANSFERASE"/>
    <property type="match status" value="1"/>
</dbReference>
<dbReference type="GO" id="GO:0032259">
    <property type="term" value="P:methylation"/>
    <property type="evidence" value="ECO:0007669"/>
    <property type="project" value="UniProtKB-KW"/>
</dbReference>
<evidence type="ECO:0000256" key="4">
    <source>
        <dbReference type="ARBA" id="ARBA00022691"/>
    </source>
</evidence>
<name>A0ABV6ILJ3_9PROT</name>
<comment type="catalytic activity">
    <reaction evidence="1 5">
        <text>L-glutamyl-[protein] + S-adenosyl-L-methionine = [protein]-L-glutamate 5-O-methyl ester + S-adenosyl-L-homocysteine</text>
        <dbReference type="Rhea" id="RHEA:24452"/>
        <dbReference type="Rhea" id="RHEA-COMP:10208"/>
        <dbReference type="Rhea" id="RHEA-COMP:10311"/>
        <dbReference type="ChEBI" id="CHEBI:29973"/>
        <dbReference type="ChEBI" id="CHEBI:57856"/>
        <dbReference type="ChEBI" id="CHEBI:59789"/>
        <dbReference type="ChEBI" id="CHEBI:82795"/>
        <dbReference type="EC" id="2.1.1.80"/>
    </reaction>
</comment>
<dbReference type="SUPFAM" id="SSF53335">
    <property type="entry name" value="S-adenosyl-L-methionine-dependent methyltransferases"/>
    <property type="match status" value="1"/>
</dbReference>
<protein>
    <recommendedName>
        <fullName evidence="5">Chemotaxis protein methyltransferase</fullName>
        <ecNumber evidence="5">2.1.1.80</ecNumber>
    </recommendedName>
</protein>
<organism evidence="7 8">
    <name type="scientific">Muricoccus vinaceus</name>
    <dbReference type="NCBI Taxonomy" id="424704"/>
    <lineage>
        <taxon>Bacteria</taxon>
        <taxon>Pseudomonadati</taxon>
        <taxon>Pseudomonadota</taxon>
        <taxon>Alphaproteobacteria</taxon>
        <taxon>Acetobacterales</taxon>
        <taxon>Roseomonadaceae</taxon>
        <taxon>Muricoccus</taxon>
    </lineage>
</organism>
<keyword evidence="8" id="KW-1185">Reference proteome</keyword>
<dbReference type="Pfam" id="PF01739">
    <property type="entry name" value="CheR"/>
    <property type="match status" value="1"/>
</dbReference>
<evidence type="ECO:0000259" key="6">
    <source>
        <dbReference type="PROSITE" id="PS50123"/>
    </source>
</evidence>
<keyword evidence="2 5" id="KW-0489">Methyltransferase</keyword>
<dbReference type="InterPro" id="IPR026024">
    <property type="entry name" value="Chemotaxis_MeTrfase_CheR"/>
</dbReference>
<dbReference type="CDD" id="cd02440">
    <property type="entry name" value="AdoMet_MTases"/>
    <property type="match status" value="1"/>
</dbReference>
<reference evidence="7 8" key="1">
    <citation type="submission" date="2024-09" db="EMBL/GenBank/DDBJ databases">
        <authorList>
            <person name="Sun Q."/>
            <person name="Mori K."/>
        </authorList>
    </citation>
    <scope>NUCLEOTIDE SEQUENCE [LARGE SCALE GENOMIC DNA]</scope>
    <source>
        <strain evidence="7 8">CCM 7468</strain>
    </source>
</reference>
<evidence type="ECO:0000313" key="8">
    <source>
        <dbReference type="Proteomes" id="UP001589789"/>
    </source>
</evidence>
<dbReference type="SMART" id="SM00138">
    <property type="entry name" value="MeTrc"/>
    <property type="match status" value="1"/>
</dbReference>
<dbReference type="InterPro" id="IPR029063">
    <property type="entry name" value="SAM-dependent_MTases_sf"/>
</dbReference>
<dbReference type="PIRSF" id="PIRSF000410">
    <property type="entry name" value="CheR"/>
    <property type="match status" value="1"/>
</dbReference>
<dbReference type="Proteomes" id="UP001589789">
    <property type="component" value="Unassembled WGS sequence"/>
</dbReference>
<evidence type="ECO:0000256" key="1">
    <source>
        <dbReference type="ARBA" id="ARBA00001541"/>
    </source>
</evidence>
<proteinExistence type="predicted"/>
<gene>
    <name evidence="7" type="ORF">ACFFIC_02790</name>
</gene>
<dbReference type="InterPro" id="IPR036804">
    <property type="entry name" value="CheR_N_sf"/>
</dbReference>
<dbReference type="GO" id="GO:0008168">
    <property type="term" value="F:methyltransferase activity"/>
    <property type="evidence" value="ECO:0007669"/>
    <property type="project" value="UniProtKB-KW"/>
</dbReference>
<keyword evidence="4 5" id="KW-0949">S-adenosyl-L-methionine</keyword>
<evidence type="ECO:0000313" key="7">
    <source>
        <dbReference type="EMBL" id="MFC0384473.1"/>
    </source>
</evidence>
<comment type="caution">
    <text evidence="7">The sequence shown here is derived from an EMBL/GenBank/DDBJ whole genome shotgun (WGS) entry which is preliminary data.</text>
</comment>
<dbReference type="InterPro" id="IPR000780">
    <property type="entry name" value="CheR_MeTrfase"/>
</dbReference>
<evidence type="ECO:0000256" key="3">
    <source>
        <dbReference type="ARBA" id="ARBA00022679"/>
    </source>
</evidence>
<comment type="function">
    <text evidence="5">Methylation of the membrane-bound methyl-accepting chemotaxis proteins (MCP) to form gamma-glutamyl methyl ester residues in MCP.</text>
</comment>
<sequence length="280" mass="31472">MSAALHHPPFGDVPFTEEDFTSIVALVREASGIRLGDNKRDLVYGRLRRRLRMLRLDSFAAYRDLLAGPDGPAEQVRLINAITTNLTSFFREAHHFEYLASEFLPGLSRRDKRLRIWSAGCSSGEEPYSIAMVLHAAMPDLAGWDARILATDIDTEMVAQGTAGRYAPDRAAGIPPEFGRAHVRGLEGEDAVEMSAALRSLITFRPLNLLGPWPMRGPFDAIFCRNVVIYFDKAIQSVLFDRFADMLRPGGHLFIGHSESLFRVSGRFRHLGRTIYRKLR</sequence>
<dbReference type="PRINTS" id="PR00996">
    <property type="entry name" value="CHERMTFRASE"/>
</dbReference>
<dbReference type="RefSeq" id="WP_377048527.1">
    <property type="nucleotide sequence ID" value="NZ_JBHLVZ010000002.1"/>
</dbReference>